<comment type="caution">
    <text evidence="1">The sequence shown here is derived from an EMBL/GenBank/DDBJ whole genome shotgun (WGS) entry which is preliminary data.</text>
</comment>
<reference evidence="1 2" key="1">
    <citation type="submission" date="2017-08" db="EMBL/GenBank/DDBJ databases">
        <title>Functional genomic and metabolic studies of the symbiotic interactions of six Microcystis-dominated communities.</title>
        <authorList>
            <person name="Li Q."/>
            <person name="Lin F."/>
        </authorList>
    </citation>
    <scope>NUCLEOTIDE SEQUENCE [LARGE SCALE GENOMIC DNA]</scope>
    <source>
        <strain evidence="1">DA14</strain>
    </source>
</reference>
<gene>
    <name evidence="1" type="ORF">DWQ56_24990</name>
</gene>
<evidence type="ECO:0000313" key="2">
    <source>
        <dbReference type="Proteomes" id="UP000256301"/>
    </source>
</evidence>
<organism evidence="1 2">
    <name type="scientific">Microcystis aeruginosa DA14</name>
    <dbReference type="NCBI Taxonomy" id="1987506"/>
    <lineage>
        <taxon>Bacteria</taxon>
        <taxon>Bacillati</taxon>
        <taxon>Cyanobacteriota</taxon>
        <taxon>Cyanophyceae</taxon>
        <taxon>Oscillatoriophycideae</taxon>
        <taxon>Chroococcales</taxon>
        <taxon>Microcystaceae</taxon>
        <taxon>Microcystis</taxon>
    </lineage>
</organism>
<sequence>MSLSPHPIETALKTLETKAEDSISGVLSPPVAEKRQQEPDFLRQCVGCSQEGILAIPSHLGTVIYRTLFLRPDECFLLRL</sequence>
<proteinExistence type="predicted"/>
<protein>
    <submittedName>
        <fullName evidence="1">Uncharacterized protein</fullName>
    </submittedName>
</protein>
<dbReference type="EMBL" id="QQWE01000014">
    <property type="protein sequence ID" value="REJ51446.1"/>
    <property type="molecule type" value="Genomic_DNA"/>
</dbReference>
<name>A0A3E0LVP7_MICAE</name>
<evidence type="ECO:0000313" key="1">
    <source>
        <dbReference type="EMBL" id="REJ51446.1"/>
    </source>
</evidence>
<dbReference type="AlphaFoldDB" id="A0A3E0LVP7"/>
<dbReference type="Proteomes" id="UP000256301">
    <property type="component" value="Unassembled WGS sequence"/>
</dbReference>
<accession>A0A3E0LVP7</accession>